<evidence type="ECO:0000313" key="5">
    <source>
        <dbReference type="Proteomes" id="UP000270299"/>
    </source>
</evidence>
<dbReference type="SUPFAM" id="SSF49879">
    <property type="entry name" value="SMAD/FHA domain"/>
    <property type="match status" value="1"/>
</dbReference>
<evidence type="ECO:0000256" key="2">
    <source>
        <dbReference type="SAM" id="MobiDB-lite"/>
    </source>
</evidence>
<evidence type="ECO:0000259" key="3">
    <source>
        <dbReference type="PROSITE" id="PS50006"/>
    </source>
</evidence>
<dbReference type="AlphaFoldDB" id="A0A3L6ZXT7"/>
<name>A0A3L6ZXT7_9MICO</name>
<accession>A0A3L6ZXT7</accession>
<sequence>MRGGMSGYSYAPAQEHDWLAVATAGRLLVARTSDDADSVAALAATAAPEMSVQQVLEVLTAHGLSATGPFALLFWVDGDLTGQGLGVIVRGDAHVSVTTADGPVGVSSRGVTTWTEQVIEGASGFTVELGDGAQQSSALPLTAGAVWVSRITLSGDADSATDAHARVAAPVATPETASAPTSIPEPGDAKAASVEETRVFHTSTRAAQEPAESPDPNAASEPDGYDYLFGATVFRPVGAAAGIAPKPESAPEAETKGDHDGRTVLASEISAARRQARDSQTGSQTPAPPPAHSYTLRLPDGSTQALTAPVILGRAPSVSNVPASVLPHLVTLTGDDISRSHVRVAVEGDTVVVTDLHSSNGTHVIAPGKLPQLLRAGEPTPVITGTTIDLGSDVLLHVTEA</sequence>
<gene>
    <name evidence="4" type="ORF">D9V29_05875</name>
</gene>
<feature type="region of interest" description="Disordered" evidence="2">
    <location>
        <begin position="270"/>
        <end position="298"/>
    </location>
</feature>
<keyword evidence="5" id="KW-1185">Reference proteome</keyword>
<dbReference type="PROSITE" id="PS50006">
    <property type="entry name" value="FHA_DOMAIN"/>
    <property type="match status" value="1"/>
</dbReference>
<comment type="caution">
    <text evidence="4">The sequence shown here is derived from an EMBL/GenBank/DDBJ whole genome shotgun (WGS) entry which is preliminary data.</text>
</comment>
<dbReference type="InterPro" id="IPR000253">
    <property type="entry name" value="FHA_dom"/>
</dbReference>
<evidence type="ECO:0000256" key="1">
    <source>
        <dbReference type="ARBA" id="ARBA00022553"/>
    </source>
</evidence>
<dbReference type="Pfam" id="PF00498">
    <property type="entry name" value="FHA"/>
    <property type="match status" value="1"/>
</dbReference>
<dbReference type="OrthoDB" id="5485098at2"/>
<reference evidence="4 5" key="1">
    <citation type="submission" date="2018-10" db="EMBL/GenBank/DDBJ databases">
        <authorList>
            <person name="Li J."/>
        </authorList>
    </citation>
    <scope>NUCLEOTIDE SEQUENCE [LARGE SCALE GENOMIC DNA]</scope>
    <source>
        <strain evidence="4 5">CCTCC AB209002</strain>
    </source>
</reference>
<feature type="region of interest" description="Disordered" evidence="2">
    <location>
        <begin position="242"/>
        <end position="261"/>
    </location>
</feature>
<proteinExistence type="predicted"/>
<dbReference type="CDD" id="cd00060">
    <property type="entry name" value="FHA"/>
    <property type="match status" value="1"/>
</dbReference>
<evidence type="ECO:0000313" key="4">
    <source>
        <dbReference type="EMBL" id="RLP71962.1"/>
    </source>
</evidence>
<dbReference type="Gene3D" id="2.60.200.20">
    <property type="match status" value="1"/>
</dbReference>
<protein>
    <submittedName>
        <fullName evidence="4">FHA domain-containing protein</fullName>
    </submittedName>
</protein>
<dbReference type="InterPro" id="IPR008984">
    <property type="entry name" value="SMAD_FHA_dom_sf"/>
</dbReference>
<feature type="domain" description="FHA" evidence="3">
    <location>
        <begin position="310"/>
        <end position="364"/>
    </location>
</feature>
<keyword evidence="1" id="KW-0597">Phosphoprotein</keyword>
<feature type="region of interest" description="Disordered" evidence="2">
    <location>
        <begin position="169"/>
        <end position="224"/>
    </location>
</feature>
<dbReference type="EMBL" id="RCUV01000006">
    <property type="protein sequence ID" value="RLP71962.1"/>
    <property type="molecule type" value="Genomic_DNA"/>
</dbReference>
<dbReference type="Proteomes" id="UP000270299">
    <property type="component" value="Unassembled WGS sequence"/>
</dbReference>
<organism evidence="4 5">
    <name type="scientific">Mycetocola manganoxydans</name>
    <dbReference type="NCBI Taxonomy" id="699879"/>
    <lineage>
        <taxon>Bacteria</taxon>
        <taxon>Bacillati</taxon>
        <taxon>Actinomycetota</taxon>
        <taxon>Actinomycetes</taxon>
        <taxon>Micrococcales</taxon>
        <taxon>Microbacteriaceae</taxon>
        <taxon>Mycetocola</taxon>
    </lineage>
</organism>